<accession>A0AAV5N507</accession>
<evidence type="ECO:0000313" key="4">
    <source>
        <dbReference type="Proteomes" id="UP001058124"/>
    </source>
</evidence>
<evidence type="ECO:0000259" key="2">
    <source>
        <dbReference type="Pfam" id="PF00419"/>
    </source>
</evidence>
<feature type="chain" id="PRO_5043349494" evidence="1">
    <location>
        <begin position="29"/>
        <end position="184"/>
    </location>
</feature>
<proteinExistence type="predicted"/>
<gene>
    <name evidence="3" type="ORF">SOASR030_29410</name>
</gene>
<feature type="domain" description="Fimbrial-type adhesion" evidence="2">
    <location>
        <begin position="34"/>
        <end position="184"/>
    </location>
</feature>
<dbReference type="InterPro" id="IPR050263">
    <property type="entry name" value="Bact_Fimbrial_Adh_Pro"/>
</dbReference>
<dbReference type="InterPro" id="IPR000259">
    <property type="entry name" value="Adhesion_dom_fimbrial"/>
</dbReference>
<keyword evidence="1" id="KW-0732">Signal</keyword>
<protein>
    <submittedName>
        <fullName evidence="3">Fimbrial protein</fullName>
    </submittedName>
</protein>
<keyword evidence="4" id="KW-1185">Reference proteome</keyword>
<dbReference type="Pfam" id="PF00419">
    <property type="entry name" value="Fimbrial"/>
    <property type="match status" value="1"/>
</dbReference>
<dbReference type="RefSeq" id="WP_081650788.1">
    <property type="nucleotide sequence ID" value="NZ_BRLH01000009.1"/>
</dbReference>
<evidence type="ECO:0000256" key="1">
    <source>
        <dbReference type="SAM" id="SignalP"/>
    </source>
</evidence>
<reference evidence="3" key="1">
    <citation type="submission" date="2022-06" db="EMBL/GenBank/DDBJ databases">
        <title>Draft genome sequences of Leminorella grimontii str. JCM5902.</title>
        <authorList>
            <person name="Wakabayashi Y."/>
            <person name="Kojima K."/>
        </authorList>
    </citation>
    <scope>NUCLEOTIDE SEQUENCE</scope>
    <source>
        <strain evidence="3">JCM 5902</strain>
    </source>
</reference>
<dbReference type="Gene3D" id="2.60.40.1090">
    <property type="entry name" value="Fimbrial-type adhesion domain"/>
    <property type="match status" value="1"/>
</dbReference>
<comment type="caution">
    <text evidence="3">The sequence shown here is derived from an EMBL/GenBank/DDBJ whole genome shotgun (WGS) entry which is preliminary data.</text>
</comment>
<evidence type="ECO:0000313" key="3">
    <source>
        <dbReference type="EMBL" id="GKX56829.1"/>
    </source>
</evidence>
<dbReference type="PANTHER" id="PTHR33420:SF27">
    <property type="entry name" value="PROTEIN FIMG"/>
    <property type="match status" value="1"/>
</dbReference>
<dbReference type="SUPFAM" id="SSF49401">
    <property type="entry name" value="Bacterial adhesins"/>
    <property type="match status" value="1"/>
</dbReference>
<dbReference type="AlphaFoldDB" id="A0AAV5N507"/>
<dbReference type="GO" id="GO:0043709">
    <property type="term" value="P:cell adhesion involved in single-species biofilm formation"/>
    <property type="evidence" value="ECO:0007669"/>
    <property type="project" value="TreeGrafter"/>
</dbReference>
<dbReference type="GO" id="GO:0009289">
    <property type="term" value="C:pilus"/>
    <property type="evidence" value="ECO:0007669"/>
    <property type="project" value="InterPro"/>
</dbReference>
<name>A0AAV5N507_9GAMM</name>
<sequence>MMNKTSMSGAWRHCLLSLLTVCSLYSRADTVTVNITGKVLASPCVVDVNDKMQTVDFGKIPANSLSYVGSAGVSKSFSIRLTDCPETTTSAIMAVTGTADPRSPALFGAYIGSTYSGVGIKVKLAEMGWSDNSIIPAGGPTITKAISSDTRSVTFSFDSRPQGTTENIVAGTFSSSMMVSFTYQ</sequence>
<organism evidence="3 4">
    <name type="scientific">Leminorella grimontii</name>
    <dbReference type="NCBI Taxonomy" id="82981"/>
    <lineage>
        <taxon>Bacteria</taxon>
        <taxon>Pseudomonadati</taxon>
        <taxon>Pseudomonadota</taxon>
        <taxon>Gammaproteobacteria</taxon>
        <taxon>Enterobacterales</taxon>
        <taxon>Budviciaceae</taxon>
        <taxon>Leminorella</taxon>
    </lineage>
</organism>
<dbReference type="PANTHER" id="PTHR33420">
    <property type="entry name" value="FIMBRIAL SUBUNIT ELFA-RELATED"/>
    <property type="match status" value="1"/>
</dbReference>
<dbReference type="InterPro" id="IPR036937">
    <property type="entry name" value="Adhesion_dom_fimbrial_sf"/>
</dbReference>
<dbReference type="EMBL" id="BRLH01000009">
    <property type="protein sequence ID" value="GKX56829.1"/>
    <property type="molecule type" value="Genomic_DNA"/>
</dbReference>
<feature type="signal peptide" evidence="1">
    <location>
        <begin position="1"/>
        <end position="28"/>
    </location>
</feature>
<dbReference type="Proteomes" id="UP001058124">
    <property type="component" value="Unassembled WGS sequence"/>
</dbReference>
<dbReference type="InterPro" id="IPR008966">
    <property type="entry name" value="Adhesion_dom_sf"/>
</dbReference>